<evidence type="ECO:0000313" key="2">
    <source>
        <dbReference type="EMBL" id="CAF4756275.1"/>
    </source>
</evidence>
<feature type="compositionally biased region" description="Polar residues" evidence="1">
    <location>
        <begin position="206"/>
        <end position="221"/>
    </location>
</feature>
<dbReference type="Proteomes" id="UP000663873">
    <property type="component" value="Unassembled WGS sequence"/>
</dbReference>
<feature type="region of interest" description="Disordered" evidence="1">
    <location>
        <begin position="35"/>
        <end position="64"/>
    </location>
</feature>
<evidence type="ECO:0000256" key="1">
    <source>
        <dbReference type="SAM" id="MobiDB-lite"/>
    </source>
</evidence>
<feature type="region of interest" description="Disordered" evidence="1">
    <location>
        <begin position="136"/>
        <end position="221"/>
    </location>
</feature>
<accession>A0A821LVT2</accession>
<proteinExistence type="predicted"/>
<comment type="caution">
    <text evidence="2">The sequence shown here is derived from an EMBL/GenBank/DDBJ whole genome shotgun (WGS) entry which is preliminary data.</text>
</comment>
<sequence length="221" mass="24619">RGGGAAAVASNHQQQQYPWEVDHWDGRTMIISRTAVDDEQPLNSNESSEVPSSQLNRNNQEKLKPDFDPIEAARQIKNVIGIGQTPKPVESDQLQKSKTIASLMNTKLTPPPRIPQQPVVFSDHFDGGVNKIDVQFGNIGESSEDTSSASAFYQQSQSISSNKISQRTTEQSSHVSPSSRPSEQPVMNQQQQQQQRILQTQIQQQPTMSMKQVVTPQYTLH</sequence>
<protein>
    <submittedName>
        <fullName evidence="2">Uncharacterized protein</fullName>
    </submittedName>
</protein>
<name>A0A821LVT2_9BILA</name>
<dbReference type="AlphaFoldDB" id="A0A821LVT2"/>
<feature type="compositionally biased region" description="Low complexity" evidence="1">
    <location>
        <begin position="147"/>
        <end position="182"/>
    </location>
</feature>
<dbReference type="EMBL" id="CAJOBP010041201">
    <property type="protein sequence ID" value="CAF4756275.1"/>
    <property type="molecule type" value="Genomic_DNA"/>
</dbReference>
<reference evidence="2" key="1">
    <citation type="submission" date="2021-02" db="EMBL/GenBank/DDBJ databases">
        <authorList>
            <person name="Nowell W R."/>
        </authorList>
    </citation>
    <scope>NUCLEOTIDE SEQUENCE</scope>
</reference>
<feature type="compositionally biased region" description="Low complexity" evidence="1">
    <location>
        <begin position="189"/>
        <end position="205"/>
    </location>
</feature>
<evidence type="ECO:0000313" key="3">
    <source>
        <dbReference type="Proteomes" id="UP000663873"/>
    </source>
</evidence>
<feature type="non-terminal residue" evidence="2">
    <location>
        <position position="1"/>
    </location>
</feature>
<gene>
    <name evidence="2" type="ORF">UJA718_LOCUS39205</name>
</gene>
<feature type="compositionally biased region" description="Polar residues" evidence="1">
    <location>
        <begin position="41"/>
        <end position="58"/>
    </location>
</feature>
<organism evidence="2 3">
    <name type="scientific">Rotaria socialis</name>
    <dbReference type="NCBI Taxonomy" id="392032"/>
    <lineage>
        <taxon>Eukaryota</taxon>
        <taxon>Metazoa</taxon>
        <taxon>Spiralia</taxon>
        <taxon>Gnathifera</taxon>
        <taxon>Rotifera</taxon>
        <taxon>Eurotatoria</taxon>
        <taxon>Bdelloidea</taxon>
        <taxon>Philodinida</taxon>
        <taxon>Philodinidae</taxon>
        <taxon>Rotaria</taxon>
    </lineage>
</organism>
<feature type="non-terminal residue" evidence="2">
    <location>
        <position position="221"/>
    </location>
</feature>
<keyword evidence="3" id="KW-1185">Reference proteome</keyword>